<dbReference type="InterPro" id="IPR050407">
    <property type="entry name" value="Geranylgeranyl_reductase"/>
</dbReference>
<dbReference type="EMBL" id="JAGSXH010000041">
    <property type="protein sequence ID" value="MBS2964098.1"/>
    <property type="molecule type" value="Genomic_DNA"/>
</dbReference>
<dbReference type="GO" id="GO:0016628">
    <property type="term" value="F:oxidoreductase activity, acting on the CH-CH group of donors, NAD or NADP as acceptor"/>
    <property type="evidence" value="ECO:0007669"/>
    <property type="project" value="InterPro"/>
</dbReference>
<keyword evidence="3" id="KW-1185">Reference proteome</keyword>
<evidence type="ECO:0000313" key="3">
    <source>
        <dbReference type="Proteomes" id="UP000677913"/>
    </source>
</evidence>
<dbReference type="AlphaFoldDB" id="A0A8J7WML7"/>
<dbReference type="InterPro" id="IPR036188">
    <property type="entry name" value="FAD/NAD-bd_sf"/>
</dbReference>
<dbReference type="PANTHER" id="PTHR42685:SF22">
    <property type="entry name" value="CONDITIONED MEDIUM FACTOR RECEPTOR 1"/>
    <property type="match status" value="1"/>
</dbReference>
<name>A0A8J7WML7_9ACTN</name>
<sequence length="409" mass="43925">MAQDSFDIAVIGAGPAGSVTAYAAARRGLRVALVDRAVFPRDKTCGDGIGPGAVEVVYRLGLDAVFEGCTPIKAVTIFGPRGERLESAISRGDGHAAYGHVISRLELDDRLVREALAAGAEDFTGMRYMSMVTTPDAREVELRAADGTLRTISASLVVGADGAYSPVRKALTAGADDGGAKKNLSFAMRAYAESEDFRPGGAFGPRLLFEFSRDLLPNYGWLFPLDDGRVNLGVGGPLEVLQSRGLDLKVLIAMFADKLRDRGIHLGDLHDQRAHHLPHIGGLPKLTYPRAVLLGDAASMINPVSGEGIAYAVTAAEQFVNALPSTLGDRAQLAAALAGFESDFRRRYRAHFVSSRISLRLLRSERWASMLLKAAERDPHMLQDGVELLFGFGRIRASTVGRILRNGLI</sequence>
<dbReference type="Gene3D" id="3.50.50.60">
    <property type="entry name" value="FAD/NAD(P)-binding domain"/>
    <property type="match status" value="1"/>
</dbReference>
<gene>
    <name evidence="2" type="ORF">KGA66_13655</name>
</gene>
<dbReference type="SUPFAM" id="SSF51905">
    <property type="entry name" value="FAD/NAD(P)-binding domain"/>
    <property type="match status" value="1"/>
</dbReference>
<evidence type="ECO:0000259" key="1">
    <source>
        <dbReference type="Pfam" id="PF01494"/>
    </source>
</evidence>
<dbReference type="InterPro" id="IPR011777">
    <property type="entry name" value="Geranylgeranyl_Rdtase_fam"/>
</dbReference>
<dbReference type="NCBIfam" id="TIGR02032">
    <property type="entry name" value="GG-red-SF"/>
    <property type="match status" value="1"/>
</dbReference>
<dbReference type="PRINTS" id="PR00420">
    <property type="entry name" value="RNGMNOXGNASE"/>
</dbReference>
<dbReference type="Pfam" id="PF01494">
    <property type="entry name" value="FAD_binding_3"/>
    <property type="match status" value="1"/>
</dbReference>
<protein>
    <submittedName>
        <fullName evidence="2">Geranylgeranyl reductase family protein</fullName>
    </submittedName>
</protein>
<dbReference type="RefSeq" id="WP_211468422.1">
    <property type="nucleotide sequence ID" value="NZ_JAGSXH010000041.1"/>
</dbReference>
<dbReference type="GO" id="GO:0071949">
    <property type="term" value="F:FAD binding"/>
    <property type="evidence" value="ECO:0007669"/>
    <property type="project" value="InterPro"/>
</dbReference>
<comment type="caution">
    <text evidence="2">The sequence shown here is derived from an EMBL/GenBank/DDBJ whole genome shotgun (WGS) entry which is preliminary data.</text>
</comment>
<accession>A0A8J7WML7</accession>
<feature type="domain" description="FAD-binding" evidence="1">
    <location>
        <begin position="7"/>
        <end position="174"/>
    </location>
</feature>
<proteinExistence type="predicted"/>
<dbReference type="InterPro" id="IPR002938">
    <property type="entry name" value="FAD-bd"/>
</dbReference>
<organism evidence="2 3">
    <name type="scientific">Actinocrinis puniceicyclus</name>
    <dbReference type="NCBI Taxonomy" id="977794"/>
    <lineage>
        <taxon>Bacteria</taxon>
        <taxon>Bacillati</taxon>
        <taxon>Actinomycetota</taxon>
        <taxon>Actinomycetes</taxon>
        <taxon>Catenulisporales</taxon>
        <taxon>Actinospicaceae</taxon>
        <taxon>Actinocrinis</taxon>
    </lineage>
</organism>
<dbReference type="Proteomes" id="UP000677913">
    <property type="component" value="Unassembled WGS sequence"/>
</dbReference>
<evidence type="ECO:0000313" key="2">
    <source>
        <dbReference type="EMBL" id="MBS2964098.1"/>
    </source>
</evidence>
<reference evidence="2" key="1">
    <citation type="submission" date="2021-04" db="EMBL/GenBank/DDBJ databases">
        <title>Genome based classification of Actinospica acidithermotolerans sp. nov., an actinobacterium isolated from an Indonesian hot spring.</title>
        <authorList>
            <person name="Kusuma A.B."/>
            <person name="Putra K.E."/>
            <person name="Nafisah S."/>
            <person name="Loh J."/>
            <person name="Nouioui I."/>
            <person name="Goodfellow M."/>
        </authorList>
    </citation>
    <scope>NUCLEOTIDE SEQUENCE</scope>
    <source>
        <strain evidence="2">DSM 45618</strain>
    </source>
</reference>
<dbReference type="PANTHER" id="PTHR42685">
    <property type="entry name" value="GERANYLGERANYL DIPHOSPHATE REDUCTASE"/>
    <property type="match status" value="1"/>
</dbReference>